<organism evidence="1 2">
    <name type="scientific">Rheinheimera marina</name>
    <dbReference type="NCBI Taxonomy" id="1774958"/>
    <lineage>
        <taxon>Bacteria</taxon>
        <taxon>Pseudomonadati</taxon>
        <taxon>Pseudomonadota</taxon>
        <taxon>Gammaproteobacteria</taxon>
        <taxon>Chromatiales</taxon>
        <taxon>Chromatiaceae</taxon>
        <taxon>Rheinheimera</taxon>
    </lineage>
</organism>
<dbReference type="Gene3D" id="3.40.50.720">
    <property type="entry name" value="NAD(P)-binding Rossmann-like Domain"/>
    <property type="match status" value="1"/>
</dbReference>
<name>A0ABV9JRN6_9GAMM</name>
<evidence type="ECO:0000313" key="1">
    <source>
        <dbReference type="EMBL" id="MFC4656940.1"/>
    </source>
</evidence>
<proteinExistence type="predicted"/>
<comment type="caution">
    <text evidence="1">The sequence shown here is derived from an EMBL/GenBank/DDBJ whole genome shotgun (WGS) entry which is preliminary data.</text>
</comment>
<sequence>MRLELSLQGSDEQLLDSLLHYYCDLLQVRALQRPQCGIWLQPSTVAHQLMPLLAELTQSDQVDVLVIISITDASEHSEWLLRQGWCDYPLLVCHDSQFGRLTALQLLFAQESIFTVRHSWPCELIKIGLPHGVDIPLKKTLTEYGGCLEFDYVLSARPQPLMPSDSFVNRYPSTLRQHSRPFVAEIPFGFVKYDHFFRRRQNCTAADTALIYHISNLALEMPWVQHQLRPTIALLLEQFTDYKLIFRPFPADINHPAVVACRQTFASHPRFIFSDAPSYVDDYCTGALMICHRVYQEHLFPLVTGRSQIVYQPAEPRDTAAAIATTAEQLITRVQAELDNIRVEPAGLIAANPVFHPGCSARYLLDNLHFILHDQKHPEWRYFALDCGLTTDTVLQQAVAGALAFNKLALAASLREPERLDYQLLVLESLVRVPVQLQDSTLALLYWRKAMSIAAELLCHMEQQGQPTQLLDSWMYQRGLPVLLQMMQLMHQHSVGLNQGEQKLLQYYRPQSYQRWPVQRLFAVIATQDGTELTGGEVILYGAGQLAQEFIAEQLTRQRYQVVAVVDSAPHKWQQQIAGVTIQSPQLLQSCSLPIIICSRAFAEEICGALQDLPGVDKRLYRVL</sequence>
<dbReference type="RefSeq" id="WP_377336488.1">
    <property type="nucleotide sequence ID" value="NZ_JBHSGB010000017.1"/>
</dbReference>
<keyword evidence="2" id="KW-1185">Reference proteome</keyword>
<accession>A0ABV9JRN6</accession>
<dbReference type="EMBL" id="JBHSGB010000017">
    <property type="protein sequence ID" value="MFC4656940.1"/>
    <property type="molecule type" value="Genomic_DNA"/>
</dbReference>
<dbReference type="Proteomes" id="UP001595962">
    <property type="component" value="Unassembled WGS sequence"/>
</dbReference>
<gene>
    <name evidence="1" type="ORF">ACFO3I_18115</name>
</gene>
<reference evidence="2" key="1">
    <citation type="journal article" date="2019" name="Int. J. Syst. Evol. Microbiol.">
        <title>The Global Catalogue of Microorganisms (GCM) 10K type strain sequencing project: providing services to taxonomists for standard genome sequencing and annotation.</title>
        <authorList>
            <consortium name="The Broad Institute Genomics Platform"/>
            <consortium name="The Broad Institute Genome Sequencing Center for Infectious Disease"/>
            <person name="Wu L."/>
            <person name="Ma J."/>
        </authorList>
    </citation>
    <scope>NUCLEOTIDE SEQUENCE [LARGE SCALE GENOMIC DNA]</scope>
    <source>
        <strain evidence="2">DT28</strain>
    </source>
</reference>
<evidence type="ECO:0000313" key="2">
    <source>
        <dbReference type="Proteomes" id="UP001595962"/>
    </source>
</evidence>
<protein>
    <submittedName>
        <fullName evidence="1">Nucleoside-diphosphate sugar epimerase/dehydratase</fullName>
    </submittedName>
</protein>